<dbReference type="EMBL" id="CM000133">
    <property type="protein sequence ID" value="EEC83853.1"/>
    <property type="molecule type" value="Genomic_DNA"/>
</dbReference>
<dbReference type="GO" id="GO:0008422">
    <property type="term" value="F:beta-glucosidase activity"/>
    <property type="evidence" value="ECO:0007669"/>
    <property type="project" value="UniProtKB-ARBA"/>
</dbReference>
<name>B8BCB1_ORYSI</name>
<organism evidence="8 9">
    <name type="scientific">Oryza sativa subsp. indica</name>
    <name type="common">Rice</name>
    <dbReference type="NCBI Taxonomy" id="39946"/>
    <lineage>
        <taxon>Eukaryota</taxon>
        <taxon>Viridiplantae</taxon>
        <taxon>Streptophyta</taxon>
        <taxon>Embryophyta</taxon>
        <taxon>Tracheophyta</taxon>
        <taxon>Spermatophyta</taxon>
        <taxon>Magnoliopsida</taxon>
        <taxon>Liliopsida</taxon>
        <taxon>Poales</taxon>
        <taxon>Poaceae</taxon>
        <taxon>BOP clade</taxon>
        <taxon>Oryzoideae</taxon>
        <taxon>Oryzeae</taxon>
        <taxon>Oryzinae</taxon>
        <taxon>Oryza</taxon>
        <taxon>Oryza sativa</taxon>
    </lineage>
</organism>
<dbReference type="SMR" id="B8BCB1"/>
<dbReference type="InterPro" id="IPR001360">
    <property type="entry name" value="Glyco_hydro_1"/>
</dbReference>
<feature type="chain" id="PRO_5002865466" description="Beta-glucosidase" evidence="7">
    <location>
        <begin position="25"/>
        <end position="500"/>
    </location>
</feature>
<keyword evidence="4" id="KW-1015">Disulfide bond</keyword>
<dbReference type="GO" id="GO:0005975">
    <property type="term" value="P:carbohydrate metabolic process"/>
    <property type="evidence" value="ECO:0007669"/>
    <property type="project" value="InterPro"/>
</dbReference>
<keyword evidence="5" id="KW-0325">Glycoprotein</keyword>
<dbReference type="GO" id="GO:0033907">
    <property type="term" value="F:beta-D-fucosidase activity"/>
    <property type="evidence" value="ECO:0007669"/>
    <property type="project" value="UniProtKB-ARBA"/>
</dbReference>
<keyword evidence="9" id="KW-1185">Reference proteome</keyword>
<dbReference type="GO" id="GO:0004565">
    <property type="term" value="F:beta-galactosidase activity"/>
    <property type="evidence" value="ECO:0007669"/>
    <property type="project" value="UniProtKB-ARBA"/>
</dbReference>
<dbReference type="Gramene" id="BGIOSGA026706-TA">
    <property type="protein sequence ID" value="BGIOSGA026706-PA"/>
    <property type="gene ID" value="BGIOSGA026706"/>
</dbReference>
<keyword evidence="2 7" id="KW-0732">Signal</keyword>
<dbReference type="PROSITE" id="PS51257">
    <property type="entry name" value="PROKAR_LIPOPROTEIN"/>
    <property type="match status" value="1"/>
</dbReference>
<dbReference type="SUPFAM" id="SSF51445">
    <property type="entry name" value="(Trans)glycosidases"/>
    <property type="match status" value="1"/>
</dbReference>
<dbReference type="InterPro" id="IPR017853">
    <property type="entry name" value="GH"/>
</dbReference>
<dbReference type="OMA" id="CTMNEPW"/>
<dbReference type="FunFam" id="3.20.20.80:FF:000020">
    <property type="entry name" value="Beta-glucosidase 12"/>
    <property type="match status" value="1"/>
</dbReference>
<evidence type="ECO:0000313" key="8">
    <source>
        <dbReference type="EMBL" id="EEC83853.1"/>
    </source>
</evidence>
<dbReference type="PROSITE" id="PS00653">
    <property type="entry name" value="GLYCOSYL_HYDROL_F1_2"/>
    <property type="match status" value="1"/>
</dbReference>
<dbReference type="AlphaFoldDB" id="B8BCB1"/>
<dbReference type="PANTHER" id="PTHR10353:SF65">
    <property type="entry name" value="BETA-GLUCOSIDASE 27"/>
    <property type="match status" value="1"/>
</dbReference>
<comment type="similarity">
    <text evidence="1 6">Belongs to the glycosyl hydrolase 1 family.</text>
</comment>
<dbReference type="PANTHER" id="PTHR10353">
    <property type="entry name" value="GLYCOSYL HYDROLASE"/>
    <property type="match status" value="1"/>
</dbReference>
<proteinExistence type="inferred from homology"/>
<dbReference type="PRINTS" id="PR00131">
    <property type="entry name" value="GLHYDRLASE1"/>
</dbReference>
<dbReference type="Proteomes" id="UP000007015">
    <property type="component" value="Chromosome 8"/>
</dbReference>
<evidence type="ECO:0000256" key="7">
    <source>
        <dbReference type="SAM" id="SignalP"/>
    </source>
</evidence>
<dbReference type="Gene3D" id="3.20.20.80">
    <property type="entry name" value="Glycosidases"/>
    <property type="match status" value="1"/>
</dbReference>
<dbReference type="HOGENOM" id="CLU_001859_1_0_1"/>
<accession>B8BCB1</accession>
<feature type="signal peptide" evidence="7">
    <location>
        <begin position="1"/>
        <end position="24"/>
    </location>
</feature>
<evidence type="ECO:0000256" key="4">
    <source>
        <dbReference type="ARBA" id="ARBA00023157"/>
    </source>
</evidence>
<evidence type="ECO:0000256" key="5">
    <source>
        <dbReference type="ARBA" id="ARBA00023180"/>
    </source>
</evidence>
<evidence type="ECO:0000256" key="2">
    <source>
        <dbReference type="ARBA" id="ARBA00022729"/>
    </source>
</evidence>
<gene>
    <name evidence="8" type="ORF">OsI_29822</name>
</gene>
<evidence type="ECO:0000256" key="1">
    <source>
        <dbReference type="ARBA" id="ARBA00010838"/>
    </source>
</evidence>
<dbReference type="Pfam" id="PF00232">
    <property type="entry name" value="Glyco_hydro_1"/>
    <property type="match status" value="1"/>
</dbReference>
<evidence type="ECO:0000313" key="9">
    <source>
        <dbReference type="Proteomes" id="UP000007015"/>
    </source>
</evidence>
<protein>
    <recommendedName>
        <fullName evidence="10">Beta-glucosidase</fullName>
    </recommendedName>
</protein>
<evidence type="ECO:0000256" key="3">
    <source>
        <dbReference type="ARBA" id="ARBA00022801"/>
    </source>
</evidence>
<reference evidence="8 9" key="1">
    <citation type="journal article" date="2005" name="PLoS Biol.">
        <title>The genomes of Oryza sativa: a history of duplications.</title>
        <authorList>
            <person name="Yu J."/>
            <person name="Wang J."/>
            <person name="Lin W."/>
            <person name="Li S."/>
            <person name="Li H."/>
            <person name="Zhou J."/>
            <person name="Ni P."/>
            <person name="Dong W."/>
            <person name="Hu S."/>
            <person name="Zeng C."/>
            <person name="Zhang J."/>
            <person name="Zhang Y."/>
            <person name="Li R."/>
            <person name="Xu Z."/>
            <person name="Li S."/>
            <person name="Li X."/>
            <person name="Zheng H."/>
            <person name="Cong L."/>
            <person name="Lin L."/>
            <person name="Yin J."/>
            <person name="Geng J."/>
            <person name="Li G."/>
            <person name="Shi J."/>
            <person name="Liu J."/>
            <person name="Lv H."/>
            <person name="Li J."/>
            <person name="Wang J."/>
            <person name="Deng Y."/>
            <person name="Ran L."/>
            <person name="Shi X."/>
            <person name="Wang X."/>
            <person name="Wu Q."/>
            <person name="Li C."/>
            <person name="Ren X."/>
            <person name="Wang J."/>
            <person name="Wang X."/>
            <person name="Li D."/>
            <person name="Liu D."/>
            <person name="Zhang X."/>
            <person name="Ji Z."/>
            <person name="Zhao W."/>
            <person name="Sun Y."/>
            <person name="Zhang Z."/>
            <person name="Bao J."/>
            <person name="Han Y."/>
            <person name="Dong L."/>
            <person name="Ji J."/>
            <person name="Chen P."/>
            <person name="Wu S."/>
            <person name="Liu J."/>
            <person name="Xiao Y."/>
            <person name="Bu D."/>
            <person name="Tan J."/>
            <person name="Yang L."/>
            <person name="Ye C."/>
            <person name="Zhang J."/>
            <person name="Xu J."/>
            <person name="Zhou Y."/>
            <person name="Yu Y."/>
            <person name="Zhang B."/>
            <person name="Zhuang S."/>
            <person name="Wei H."/>
            <person name="Liu B."/>
            <person name="Lei M."/>
            <person name="Yu H."/>
            <person name="Li Y."/>
            <person name="Xu H."/>
            <person name="Wei S."/>
            <person name="He X."/>
            <person name="Fang L."/>
            <person name="Zhang Z."/>
            <person name="Zhang Y."/>
            <person name="Huang X."/>
            <person name="Su Z."/>
            <person name="Tong W."/>
            <person name="Li J."/>
            <person name="Tong Z."/>
            <person name="Li S."/>
            <person name="Ye J."/>
            <person name="Wang L."/>
            <person name="Fang L."/>
            <person name="Lei T."/>
            <person name="Chen C."/>
            <person name="Chen H."/>
            <person name="Xu Z."/>
            <person name="Li H."/>
            <person name="Huang H."/>
            <person name="Zhang F."/>
            <person name="Xu H."/>
            <person name="Li N."/>
            <person name="Zhao C."/>
            <person name="Li S."/>
            <person name="Dong L."/>
            <person name="Huang Y."/>
            <person name="Li L."/>
            <person name="Xi Y."/>
            <person name="Qi Q."/>
            <person name="Li W."/>
            <person name="Zhang B."/>
            <person name="Hu W."/>
            <person name="Zhang Y."/>
            <person name="Tian X."/>
            <person name="Jiao Y."/>
            <person name="Liang X."/>
            <person name="Jin J."/>
            <person name="Gao L."/>
            <person name="Zheng W."/>
            <person name="Hao B."/>
            <person name="Liu S."/>
            <person name="Wang W."/>
            <person name="Yuan L."/>
            <person name="Cao M."/>
            <person name="McDermott J."/>
            <person name="Samudrala R."/>
            <person name="Wang J."/>
            <person name="Wong G.K."/>
            <person name="Yang H."/>
        </authorList>
    </citation>
    <scope>NUCLEOTIDE SEQUENCE [LARGE SCALE GENOMIC DNA]</scope>
    <source>
        <strain evidence="9">cv. 93-11</strain>
    </source>
</reference>
<evidence type="ECO:0000256" key="6">
    <source>
        <dbReference type="RuleBase" id="RU003690"/>
    </source>
</evidence>
<keyword evidence="3" id="KW-0378">Hydrolase</keyword>
<dbReference type="InterPro" id="IPR033132">
    <property type="entry name" value="GH_1_N_CS"/>
</dbReference>
<evidence type="ECO:0008006" key="10">
    <source>
        <dbReference type="Google" id="ProtNLM"/>
    </source>
</evidence>
<dbReference type="STRING" id="39946.B8BCB1"/>
<sequence>MDRRLLLSALLFIALACSSNRVHGALNRHSFPEGFLFGTGTSAYQYEGAVDKRGQNIWDTFSRIPGKIADGSNADIANDFYHRYKEDLNLITAMNMDSFRFSIAWSRILPNGTISGGINKEGVEFYNSLINEVIAKGLKPFVTIFHFDTPQALEDKYGGFLSENIVKDYVDYADLCFSLFGDRVKLWNTFNEPTIFCMNGYATGIMAPGRCSPYASASCAAGGDSGREPYVAGHHLLVAHAEAVRLYRARYRAAHGGEVGITQVSHWFEPYDAGSAADRRARRRALDFMLGWFMHPVAHGEYPPAMRRLVGGRLPAFTAEQSEMLRGSFDFIGLNYYTSNYAVAAPPPNKLHPSYLTDNWVNATGYRNSIPIGPPAYTPIFFNYPPGLRELLLYVKRRYNNPTIYITENGTDEANNSTIPISEALKDETRIGFHYKHLQFVHKAIQEGVKVKGYFTWTFMDCFEFGDGFKDRFGLIYVDRATLARFRKKSSYWFADFLRR</sequence>